<dbReference type="FunFam" id="3.50.50.100:FF:000006">
    <property type="entry name" value="apoptosis-inducing factor 2"/>
    <property type="match status" value="1"/>
</dbReference>
<dbReference type="GO" id="GO:0004174">
    <property type="term" value="F:electron-transferring-flavoprotein dehydrogenase activity"/>
    <property type="evidence" value="ECO:0007669"/>
    <property type="project" value="TreeGrafter"/>
</dbReference>
<dbReference type="AlphaFoldDB" id="A0A835DGA9"/>
<dbReference type="Proteomes" id="UP000655225">
    <property type="component" value="Unassembled WGS sequence"/>
</dbReference>
<comment type="function">
    <text evidence="5">Putative FAD-dependent oxidoreductase.</text>
</comment>
<evidence type="ECO:0000256" key="4">
    <source>
        <dbReference type="ARBA" id="ARBA00023002"/>
    </source>
</evidence>
<evidence type="ECO:0000256" key="2">
    <source>
        <dbReference type="ARBA" id="ARBA00022630"/>
    </source>
</evidence>
<comment type="caution">
    <text evidence="7">The sequence shown here is derived from an EMBL/GenBank/DDBJ whole genome shotgun (WGS) entry which is preliminary data.</text>
</comment>
<evidence type="ECO:0000256" key="1">
    <source>
        <dbReference type="ARBA" id="ARBA00006442"/>
    </source>
</evidence>
<keyword evidence="3" id="KW-0274">FAD</keyword>
<dbReference type="Gene3D" id="3.50.50.100">
    <property type="match status" value="1"/>
</dbReference>
<evidence type="ECO:0000313" key="8">
    <source>
        <dbReference type="Proteomes" id="UP000655225"/>
    </source>
</evidence>
<dbReference type="EMBL" id="JABCRI010000007">
    <property type="protein sequence ID" value="KAF8403368.1"/>
    <property type="molecule type" value="Genomic_DNA"/>
</dbReference>
<accession>A0A835DGA9</accession>
<name>A0A835DGA9_TETSI</name>
<feature type="domain" description="FAD/NAD(P)-binding" evidence="6">
    <location>
        <begin position="12"/>
        <end position="287"/>
    </location>
</feature>
<gene>
    <name evidence="7" type="ORF">HHK36_011470</name>
</gene>
<dbReference type="PANTHER" id="PTHR43735">
    <property type="entry name" value="APOPTOSIS-INDUCING FACTOR 1"/>
    <property type="match status" value="1"/>
</dbReference>
<dbReference type="SUPFAM" id="SSF51905">
    <property type="entry name" value="FAD/NAD(P)-binding domain"/>
    <property type="match status" value="1"/>
</dbReference>
<protein>
    <recommendedName>
        <fullName evidence="6">FAD/NAD(P)-binding domain-containing protein</fullName>
    </recommendedName>
</protein>
<dbReference type="InterPro" id="IPR023753">
    <property type="entry name" value="FAD/NAD-binding_dom"/>
</dbReference>
<dbReference type="OMA" id="QTEPWIN"/>
<evidence type="ECO:0000256" key="5">
    <source>
        <dbReference type="ARBA" id="ARBA00057036"/>
    </source>
</evidence>
<proteinExistence type="inferred from homology"/>
<dbReference type="GO" id="GO:0005737">
    <property type="term" value="C:cytoplasm"/>
    <property type="evidence" value="ECO:0007669"/>
    <property type="project" value="TreeGrafter"/>
</dbReference>
<keyword evidence="4" id="KW-0560">Oxidoreductase</keyword>
<dbReference type="OrthoDB" id="202203at2759"/>
<reference evidence="7 8" key="1">
    <citation type="submission" date="2020-04" db="EMBL/GenBank/DDBJ databases">
        <title>Plant Genome Project.</title>
        <authorList>
            <person name="Zhang R.-G."/>
        </authorList>
    </citation>
    <scope>NUCLEOTIDE SEQUENCE [LARGE SCALE GENOMIC DNA]</scope>
    <source>
        <strain evidence="7">YNK0</strain>
        <tissue evidence="7">Leaf</tissue>
    </source>
</reference>
<keyword evidence="2" id="KW-0285">Flavoprotein</keyword>
<dbReference type="PANTHER" id="PTHR43735:SF3">
    <property type="entry name" value="FERROPTOSIS SUPPRESSOR PROTEIN 1"/>
    <property type="match status" value="1"/>
</dbReference>
<comment type="similarity">
    <text evidence="1">Belongs to the FAD-dependent oxidoreductase family.</text>
</comment>
<organism evidence="7 8">
    <name type="scientific">Tetracentron sinense</name>
    <name type="common">Spur-leaf</name>
    <dbReference type="NCBI Taxonomy" id="13715"/>
    <lineage>
        <taxon>Eukaryota</taxon>
        <taxon>Viridiplantae</taxon>
        <taxon>Streptophyta</taxon>
        <taxon>Embryophyta</taxon>
        <taxon>Tracheophyta</taxon>
        <taxon>Spermatophyta</taxon>
        <taxon>Magnoliopsida</taxon>
        <taxon>Trochodendrales</taxon>
        <taxon>Trochodendraceae</taxon>
        <taxon>Tetracentron</taxon>
    </lineage>
</organism>
<evidence type="ECO:0000256" key="3">
    <source>
        <dbReference type="ARBA" id="ARBA00022827"/>
    </source>
</evidence>
<sequence>MATEEWGAGNRKVVVIGGGIAGALLAKSLQFQAEVFLIDPKEYFEIPWASLRAMVEPSFAERSVINHRDYLTNGHIITSPAISIRETEVLTAEGRLIPYNYLVIATGHTYSVPRSRTERLHQYEADNEKIRSANSILIVGGGPTGVELAGEIAVDFPDKKVTLVHRGPRLLEFIGFKAANKTLKWLTSKKVEVILEQSVNLNSVTDGDKTYQMSGGEIIKADCHFMCIGKPLGSSWLKETVLKDSLDAHGRLMVDEHLRVKGRKNVFAIGDITDISEIKQGYLAQNHAEVAAKNLKLLMSGGKESKMATYKPGKAMAIVSLGRKTAVAQFPYTTIIGCIPGKIKSGDLFVEKTRKQMGL</sequence>
<keyword evidence="8" id="KW-1185">Reference proteome</keyword>
<dbReference type="GO" id="GO:0050660">
    <property type="term" value="F:flavin adenine dinucleotide binding"/>
    <property type="evidence" value="ECO:0007669"/>
    <property type="project" value="TreeGrafter"/>
</dbReference>
<dbReference type="InterPro" id="IPR036188">
    <property type="entry name" value="FAD/NAD-bd_sf"/>
</dbReference>
<evidence type="ECO:0000259" key="6">
    <source>
        <dbReference type="Pfam" id="PF07992"/>
    </source>
</evidence>
<dbReference type="PRINTS" id="PR00368">
    <property type="entry name" value="FADPNR"/>
</dbReference>
<dbReference type="Pfam" id="PF07992">
    <property type="entry name" value="Pyr_redox_2"/>
    <property type="match status" value="1"/>
</dbReference>
<evidence type="ECO:0000313" key="7">
    <source>
        <dbReference type="EMBL" id="KAF8403368.1"/>
    </source>
</evidence>